<dbReference type="InterPro" id="IPR001763">
    <property type="entry name" value="Rhodanese-like_dom"/>
</dbReference>
<dbReference type="GO" id="GO:0008146">
    <property type="term" value="F:sulfotransferase activity"/>
    <property type="evidence" value="ECO:0007669"/>
    <property type="project" value="TreeGrafter"/>
</dbReference>
<dbReference type="Proteomes" id="UP000235162">
    <property type="component" value="Unassembled WGS sequence"/>
</dbReference>
<evidence type="ECO:0000259" key="2">
    <source>
        <dbReference type="PROSITE" id="PS50206"/>
    </source>
</evidence>
<dbReference type="InterPro" id="IPR000594">
    <property type="entry name" value="ThiF_NAD_FAD-bd"/>
</dbReference>
<dbReference type="CDD" id="cd00158">
    <property type="entry name" value="RHOD"/>
    <property type="match status" value="1"/>
</dbReference>
<dbReference type="Gene3D" id="3.40.50.720">
    <property type="entry name" value="NAD(P)-binding Rossmann-like Domain"/>
    <property type="match status" value="1"/>
</dbReference>
<dbReference type="GO" id="GO:0016779">
    <property type="term" value="F:nucleotidyltransferase activity"/>
    <property type="evidence" value="ECO:0007669"/>
    <property type="project" value="TreeGrafter"/>
</dbReference>
<keyword evidence="4" id="KW-1185">Reference proteome</keyword>
<evidence type="ECO:0000256" key="1">
    <source>
        <dbReference type="ARBA" id="ARBA00009919"/>
    </source>
</evidence>
<dbReference type="InterPro" id="IPR035985">
    <property type="entry name" value="Ubiquitin-activating_enz"/>
</dbReference>
<dbReference type="CDD" id="cd00757">
    <property type="entry name" value="ThiF_MoeB_HesA_family"/>
    <property type="match status" value="1"/>
</dbReference>
<dbReference type="GO" id="GO:0008641">
    <property type="term" value="F:ubiquitin-like modifier activating enzyme activity"/>
    <property type="evidence" value="ECO:0007669"/>
    <property type="project" value="InterPro"/>
</dbReference>
<dbReference type="AlphaFoldDB" id="A0AAP8MDB0"/>
<dbReference type="PROSITE" id="PS50206">
    <property type="entry name" value="RHODANESE_3"/>
    <property type="match status" value="1"/>
</dbReference>
<gene>
    <name evidence="3" type="ORF">C0029_13825</name>
</gene>
<dbReference type="InterPro" id="IPR045886">
    <property type="entry name" value="ThiF/MoeB/HesA"/>
</dbReference>
<evidence type="ECO:0000313" key="4">
    <source>
        <dbReference type="Proteomes" id="UP000235162"/>
    </source>
</evidence>
<dbReference type="PANTHER" id="PTHR10953:SF240">
    <property type="entry name" value="SULFUR CARRIER PROTEIN THIS ADENYLYLTRANSFERASE"/>
    <property type="match status" value="1"/>
</dbReference>
<dbReference type="PANTHER" id="PTHR10953">
    <property type="entry name" value="UBIQUITIN-ACTIVATING ENZYME E1"/>
    <property type="match status" value="1"/>
</dbReference>
<sequence>MVYMPAMDERQRYQRHLQLQGFGEAGQQALGASHICIVGLGGLGCPASLYLAAAGVGRLTLVDGDTVSLSNLQRQVLFREADIDRNKAAAAAEQLAQRNSGIAIHAVDSFLDIALAEQLFSDVDLVLDCTDNFHTRYLINDICHALAKPWVYASVLGFSGQLALFTPGEACFRCLFPELSEAPDCNQAGVIGAVPGVMGTLQALEAIKFLGPENTPTDNSLVSVDGAGLKLRQFKLSPDPGCVLCSGRQTYRDRTADYQPPGIDTSIEEVAAAAFRQFLEEHHPLLIDVRSYEEHIAGNLGGDHIPLAELAEAADDLLESGKPVLVYCQSGIRSRSAVAMLRQHGLTKAMSLAGGYTGQSTAD</sequence>
<reference evidence="3 4" key="1">
    <citation type="submission" date="2018-01" db="EMBL/GenBank/DDBJ databases">
        <title>The draft genome sequence of Halioglobus japonicus S1-36.</title>
        <authorList>
            <person name="Du Z.-J."/>
            <person name="Shi M.-J."/>
        </authorList>
    </citation>
    <scope>NUCLEOTIDE SEQUENCE [LARGE SCALE GENOMIC DNA]</scope>
    <source>
        <strain evidence="3 4">S1-36</strain>
    </source>
</reference>
<dbReference type="FunFam" id="3.40.50.720:FF:000080">
    <property type="entry name" value="Thiazole biosynthesis adenylyltransferase ThiF"/>
    <property type="match status" value="1"/>
</dbReference>
<accession>A0AAP8MDB0</accession>
<protein>
    <recommendedName>
        <fullName evidence="2">Rhodanese domain-containing protein</fullName>
    </recommendedName>
</protein>
<organism evidence="3 4">
    <name type="scientific">Halioglobus japonicus</name>
    <dbReference type="NCBI Taxonomy" id="930805"/>
    <lineage>
        <taxon>Bacteria</taxon>
        <taxon>Pseudomonadati</taxon>
        <taxon>Pseudomonadota</taxon>
        <taxon>Gammaproteobacteria</taxon>
        <taxon>Cellvibrionales</taxon>
        <taxon>Halieaceae</taxon>
        <taxon>Halioglobus</taxon>
    </lineage>
</organism>
<proteinExistence type="inferred from homology"/>
<dbReference type="SMART" id="SM00450">
    <property type="entry name" value="RHOD"/>
    <property type="match status" value="1"/>
</dbReference>
<evidence type="ECO:0000313" key="3">
    <source>
        <dbReference type="EMBL" id="PLW85685.1"/>
    </source>
</evidence>
<dbReference type="EMBL" id="PKUR01000003">
    <property type="protein sequence ID" value="PLW85685.1"/>
    <property type="molecule type" value="Genomic_DNA"/>
</dbReference>
<dbReference type="GO" id="GO:0005829">
    <property type="term" value="C:cytosol"/>
    <property type="evidence" value="ECO:0007669"/>
    <property type="project" value="TreeGrafter"/>
</dbReference>
<dbReference type="SUPFAM" id="SSF69572">
    <property type="entry name" value="Activating enzymes of the ubiquitin-like proteins"/>
    <property type="match status" value="1"/>
</dbReference>
<dbReference type="InterPro" id="IPR036873">
    <property type="entry name" value="Rhodanese-like_dom_sf"/>
</dbReference>
<comment type="similarity">
    <text evidence="1">Belongs to the HesA/MoeB/ThiF family.</text>
</comment>
<dbReference type="RefSeq" id="WP_102106359.1">
    <property type="nucleotide sequence ID" value="NZ_BMYL01000003.1"/>
</dbReference>
<name>A0AAP8MDB0_9GAMM</name>
<dbReference type="GO" id="GO:0004792">
    <property type="term" value="F:thiosulfate-cyanide sulfurtransferase activity"/>
    <property type="evidence" value="ECO:0007669"/>
    <property type="project" value="TreeGrafter"/>
</dbReference>
<dbReference type="Gene3D" id="3.40.250.10">
    <property type="entry name" value="Rhodanese-like domain"/>
    <property type="match status" value="1"/>
</dbReference>
<comment type="caution">
    <text evidence="3">The sequence shown here is derived from an EMBL/GenBank/DDBJ whole genome shotgun (WGS) entry which is preliminary data.</text>
</comment>
<dbReference type="Pfam" id="PF00581">
    <property type="entry name" value="Rhodanese"/>
    <property type="match status" value="1"/>
</dbReference>
<feature type="domain" description="Rhodanese" evidence="2">
    <location>
        <begin position="280"/>
        <end position="358"/>
    </location>
</feature>
<dbReference type="Pfam" id="PF00899">
    <property type="entry name" value="ThiF"/>
    <property type="match status" value="1"/>
</dbReference>